<sequence length="295" mass="31476">MVSGESSSSQSAIEVSNGIPSVLVDLPNLDEVQPTTTSEVVPILASEIVVKDSVGIVVKGPVVHAPSNQANGGQRAACAQSIQGQVVTNEKLKLGELTSSQKNVLGLRAPPSPVLQQVLQEDSDDSEADLLEVLEGVVRSVINDPSNFQKATTSPTSIANNPTVITPSKQPTKAAKKASKAACTGDSSSISALEMGSSMVKAQMVLTPRYQAMLISRSQSILATVRWWHGGGFVHGRLFASRTEMGSFMVGGGFIQYPQKWPVMVSLYTSEKSTDEGRTQQRWFLLSRTGKRFTS</sequence>
<gene>
    <name evidence="1" type="ORF">RHMOL_Rhmol02G0155600</name>
</gene>
<keyword evidence="2" id="KW-1185">Reference proteome</keyword>
<organism evidence="1 2">
    <name type="scientific">Rhododendron molle</name>
    <name type="common">Chinese azalea</name>
    <name type="synonym">Azalea mollis</name>
    <dbReference type="NCBI Taxonomy" id="49168"/>
    <lineage>
        <taxon>Eukaryota</taxon>
        <taxon>Viridiplantae</taxon>
        <taxon>Streptophyta</taxon>
        <taxon>Embryophyta</taxon>
        <taxon>Tracheophyta</taxon>
        <taxon>Spermatophyta</taxon>
        <taxon>Magnoliopsida</taxon>
        <taxon>eudicotyledons</taxon>
        <taxon>Gunneridae</taxon>
        <taxon>Pentapetalae</taxon>
        <taxon>asterids</taxon>
        <taxon>Ericales</taxon>
        <taxon>Ericaceae</taxon>
        <taxon>Ericoideae</taxon>
        <taxon>Rhodoreae</taxon>
        <taxon>Rhododendron</taxon>
    </lineage>
</organism>
<protein>
    <submittedName>
        <fullName evidence="1">Uncharacterized protein</fullName>
    </submittedName>
</protein>
<reference evidence="1" key="1">
    <citation type="submission" date="2022-02" db="EMBL/GenBank/DDBJ databases">
        <title>Plant Genome Project.</title>
        <authorList>
            <person name="Zhang R.-G."/>
        </authorList>
    </citation>
    <scope>NUCLEOTIDE SEQUENCE</scope>
    <source>
        <strain evidence="1">AT1</strain>
    </source>
</reference>
<proteinExistence type="predicted"/>
<evidence type="ECO:0000313" key="2">
    <source>
        <dbReference type="Proteomes" id="UP001062846"/>
    </source>
</evidence>
<comment type="caution">
    <text evidence="1">The sequence shown here is derived from an EMBL/GenBank/DDBJ whole genome shotgun (WGS) entry which is preliminary data.</text>
</comment>
<evidence type="ECO:0000313" key="1">
    <source>
        <dbReference type="EMBL" id="KAI8567879.1"/>
    </source>
</evidence>
<dbReference type="EMBL" id="CM046389">
    <property type="protein sequence ID" value="KAI8567879.1"/>
    <property type="molecule type" value="Genomic_DNA"/>
</dbReference>
<accession>A0ACC0PS47</accession>
<dbReference type="Proteomes" id="UP001062846">
    <property type="component" value="Chromosome 2"/>
</dbReference>
<name>A0ACC0PS47_RHOML</name>